<proteinExistence type="inferred from homology"/>
<accession>A0A978VM55</accession>
<comment type="pathway">
    <text evidence="1">Carbohydrate acid metabolism.</text>
</comment>
<dbReference type="Pfam" id="PF01081">
    <property type="entry name" value="Aldolase"/>
    <property type="match status" value="1"/>
</dbReference>
<comment type="caution">
    <text evidence="7">The sequence shown here is derived from an EMBL/GenBank/DDBJ whole genome shotgun (WGS) entry which is preliminary data.</text>
</comment>
<keyword evidence="5" id="KW-0119">Carbohydrate metabolism</keyword>
<comment type="similarity">
    <text evidence="2">Belongs to the KHG/KDPG aldolase family.</text>
</comment>
<gene>
    <name evidence="7" type="ORF">FEM48_Zijuj03G0005000</name>
</gene>
<reference evidence="7" key="1">
    <citation type="journal article" date="2021" name="Front. Plant Sci.">
        <title>Chromosome-Scale Genome Assembly for Chinese Sour Jujube and Insights Into Its Genome Evolution and Domestication Signature.</title>
        <authorList>
            <person name="Shen L.-Y."/>
            <person name="Luo H."/>
            <person name="Wang X.-L."/>
            <person name="Wang X.-M."/>
            <person name="Qiu X.-J."/>
            <person name="Liu H."/>
            <person name="Zhou S.-S."/>
            <person name="Jia K.-H."/>
            <person name="Nie S."/>
            <person name="Bao Y.-T."/>
            <person name="Zhang R.-G."/>
            <person name="Yun Q.-Z."/>
            <person name="Chai Y.-H."/>
            <person name="Lu J.-Y."/>
            <person name="Li Y."/>
            <person name="Zhao S.-W."/>
            <person name="Mao J.-F."/>
            <person name="Jia S.-G."/>
            <person name="Mao Y.-M."/>
        </authorList>
    </citation>
    <scope>NUCLEOTIDE SEQUENCE</scope>
    <source>
        <strain evidence="7">AT0</strain>
        <tissue evidence="7">Leaf</tissue>
    </source>
</reference>
<dbReference type="PANTHER" id="PTHR30246">
    <property type="entry name" value="2-KETO-3-DEOXY-6-PHOSPHOGLUCONATE ALDOLASE"/>
    <property type="match status" value="1"/>
</dbReference>
<evidence type="ECO:0000256" key="3">
    <source>
        <dbReference type="ARBA" id="ARBA00011233"/>
    </source>
</evidence>
<protein>
    <recommendedName>
        <fullName evidence="9">KHG/KDPG aldolase</fullName>
    </recommendedName>
</protein>
<evidence type="ECO:0000256" key="4">
    <source>
        <dbReference type="ARBA" id="ARBA00023239"/>
    </source>
</evidence>
<evidence type="ECO:0008006" key="9">
    <source>
        <dbReference type="Google" id="ProtNLM"/>
    </source>
</evidence>
<dbReference type="SUPFAM" id="SSF51569">
    <property type="entry name" value="Aldolase"/>
    <property type="match status" value="1"/>
</dbReference>
<evidence type="ECO:0000256" key="6">
    <source>
        <dbReference type="SAM" id="MobiDB-lite"/>
    </source>
</evidence>
<name>A0A978VM55_ZIZJJ</name>
<evidence type="ECO:0000256" key="2">
    <source>
        <dbReference type="ARBA" id="ARBA00006906"/>
    </source>
</evidence>
<evidence type="ECO:0000313" key="7">
    <source>
        <dbReference type="EMBL" id="KAH7536630.1"/>
    </source>
</evidence>
<dbReference type="EMBL" id="JAEACU010000003">
    <property type="protein sequence ID" value="KAH7536630.1"/>
    <property type="molecule type" value="Genomic_DNA"/>
</dbReference>
<dbReference type="AlphaFoldDB" id="A0A978VM55"/>
<evidence type="ECO:0000313" key="8">
    <source>
        <dbReference type="Proteomes" id="UP000813462"/>
    </source>
</evidence>
<feature type="compositionally biased region" description="Pro residues" evidence="6">
    <location>
        <begin position="19"/>
        <end position="28"/>
    </location>
</feature>
<dbReference type="CDD" id="cd00452">
    <property type="entry name" value="KDPG_aldolase"/>
    <property type="match status" value="1"/>
</dbReference>
<feature type="region of interest" description="Disordered" evidence="6">
    <location>
        <begin position="1"/>
        <end position="29"/>
    </location>
</feature>
<dbReference type="InterPro" id="IPR000887">
    <property type="entry name" value="Aldlse_KDPG_KHG"/>
</dbReference>
<dbReference type="PANTHER" id="PTHR30246:SF1">
    <property type="entry name" value="2-DEHYDRO-3-DEOXY-6-PHOSPHOGALACTONATE ALDOLASE-RELATED"/>
    <property type="match status" value="1"/>
</dbReference>
<dbReference type="Proteomes" id="UP000813462">
    <property type="component" value="Unassembled WGS sequence"/>
</dbReference>
<dbReference type="Gene3D" id="3.20.20.70">
    <property type="entry name" value="Aldolase class I"/>
    <property type="match status" value="1"/>
</dbReference>
<keyword evidence="4" id="KW-0456">Lyase</keyword>
<sequence>MVGVSAASLSQRSPSHVLRPPPPPPPQPHRLVRSVCCLSSGLSTPPLVEQTLSRILSSGVIACLRANRHAYTTYYSLASYPSNQISRLQLKNLHKKKKARIFPGLILICSRTQLGIFSLIFAEMAMEAARAAVSAGISVLEIVVSTPGVFEVIQQLVDDHPATVFGAGTVLNVEDAKKATNAGAKFIMSPAMVKDIMDDYQTGEVLYMPGVMTPTEILCAHDAGAKIVKVYPVSALGGIKYISALKKPFSHISMVASQGITIDSVGEYIALGASSVVLSDAIFNKEALRQNNFNEIYQLAHFAALQGKEAVERLVFAL</sequence>
<evidence type="ECO:0000256" key="1">
    <source>
        <dbReference type="ARBA" id="ARBA00004761"/>
    </source>
</evidence>
<evidence type="ECO:0000256" key="5">
    <source>
        <dbReference type="ARBA" id="ARBA00023277"/>
    </source>
</evidence>
<dbReference type="InterPro" id="IPR013785">
    <property type="entry name" value="Aldolase_TIM"/>
</dbReference>
<organism evidence="7 8">
    <name type="scientific">Ziziphus jujuba var. spinosa</name>
    <dbReference type="NCBI Taxonomy" id="714518"/>
    <lineage>
        <taxon>Eukaryota</taxon>
        <taxon>Viridiplantae</taxon>
        <taxon>Streptophyta</taxon>
        <taxon>Embryophyta</taxon>
        <taxon>Tracheophyta</taxon>
        <taxon>Spermatophyta</taxon>
        <taxon>Magnoliopsida</taxon>
        <taxon>eudicotyledons</taxon>
        <taxon>Gunneridae</taxon>
        <taxon>Pentapetalae</taxon>
        <taxon>rosids</taxon>
        <taxon>fabids</taxon>
        <taxon>Rosales</taxon>
        <taxon>Rhamnaceae</taxon>
        <taxon>Paliureae</taxon>
        <taxon>Ziziphus</taxon>
    </lineage>
</organism>
<dbReference type="GO" id="GO:0016829">
    <property type="term" value="F:lyase activity"/>
    <property type="evidence" value="ECO:0007669"/>
    <property type="project" value="UniProtKB-KW"/>
</dbReference>
<comment type="subunit">
    <text evidence="3">Homotrimer.</text>
</comment>